<dbReference type="InterPro" id="IPR022551">
    <property type="entry name" value="BrxC"/>
</dbReference>
<dbReference type="NCBIfam" id="TIGR04019">
    <property type="entry name" value="B_thiol_YtxJ"/>
    <property type="match status" value="1"/>
</dbReference>
<protein>
    <submittedName>
        <fullName evidence="1">Bacillithiol system redox-active protein YtxJ</fullName>
    </submittedName>
</protein>
<dbReference type="EMBL" id="PTPZ01000004">
    <property type="protein sequence ID" value="PPZ91376.1"/>
    <property type="molecule type" value="Genomic_DNA"/>
</dbReference>
<name>A0A2S7I455_9FLAO</name>
<comment type="caution">
    <text evidence="1">The sequence shown here is derived from an EMBL/GenBank/DDBJ whole genome shotgun (WGS) entry which is preliminary data.</text>
</comment>
<proteinExistence type="predicted"/>
<dbReference type="RefSeq" id="WP_104793700.1">
    <property type="nucleotide sequence ID" value="NZ_PTPZ01000004.1"/>
</dbReference>
<dbReference type="Gene3D" id="3.40.30.10">
    <property type="entry name" value="Glutaredoxin"/>
    <property type="match status" value="1"/>
</dbReference>
<organism evidence="1 2">
    <name type="scientific">Cloacibacterium normanense</name>
    <dbReference type="NCBI Taxonomy" id="237258"/>
    <lineage>
        <taxon>Bacteria</taxon>
        <taxon>Pseudomonadati</taxon>
        <taxon>Bacteroidota</taxon>
        <taxon>Flavobacteriia</taxon>
        <taxon>Flavobacteriales</taxon>
        <taxon>Weeksellaceae</taxon>
    </lineage>
</organism>
<sequence length="128" mass="14498">MSIFDNLFGGNSNGSSLKEFWNEIESSEDLETAIEASKLGKVVIFKHSTRCMISKTVLRNFERQIELESVDLPKFYYLDLLNHRGISNEIAQKFSVVHQSPQIVVIENGQVIHHASHDNIDLSLILAL</sequence>
<dbReference type="Proteomes" id="UP000238565">
    <property type="component" value="Unassembled WGS sequence"/>
</dbReference>
<reference evidence="1 2" key="1">
    <citation type="submission" date="2018-02" db="EMBL/GenBank/DDBJ databases">
        <title>Draft genome sequence of bacterial isolates from marine environment.</title>
        <authorList>
            <person name="Singh S.K."/>
            <person name="Hill R."/>
            <person name="Major S."/>
            <person name="Cai H."/>
            <person name="Li Y."/>
        </authorList>
    </citation>
    <scope>NUCLEOTIDE SEQUENCE [LARGE SCALE GENOMIC DNA]</scope>
    <source>
        <strain evidence="1 2">IMET F</strain>
    </source>
</reference>
<evidence type="ECO:0000313" key="1">
    <source>
        <dbReference type="EMBL" id="PPZ91376.1"/>
    </source>
</evidence>
<gene>
    <name evidence="1" type="primary">ytxJ</name>
    <name evidence="1" type="ORF">C3729_08085</name>
</gene>
<evidence type="ECO:0000313" key="2">
    <source>
        <dbReference type="Proteomes" id="UP000238565"/>
    </source>
</evidence>
<dbReference type="AlphaFoldDB" id="A0A2S7I455"/>
<dbReference type="Pfam" id="PF11009">
    <property type="entry name" value="BrxC"/>
    <property type="match status" value="1"/>
</dbReference>
<accession>A0A2S7I455</accession>